<dbReference type="EMBL" id="AUXX01000034">
    <property type="protein sequence ID" value="KZN63385.1"/>
    <property type="molecule type" value="Genomic_DNA"/>
</dbReference>
<evidence type="ECO:0000313" key="1">
    <source>
        <dbReference type="EMBL" id="KZN63385.1"/>
    </source>
</evidence>
<evidence type="ECO:0008006" key="3">
    <source>
        <dbReference type="Google" id="ProtNLM"/>
    </source>
</evidence>
<dbReference type="Pfam" id="PF11130">
    <property type="entry name" value="TraC_F_IV"/>
    <property type="match status" value="1"/>
</dbReference>
<proteinExistence type="predicted"/>
<sequence length="940" mass="105260">MILDFSKVIGPLNNISSAIFESFNIAGFASNGDLNRQYVKQKSFTDFLPIVEYLADEQVFLLEDLKTFAIGIKFKTINVEGFPEKSKASMRDTLIRALNTNIPMYSENPIVANVYFSNQYNLTSPIERIKAAGAGNKSDLKDCFNAMYEKHLNGIAKEGGIFEDTQVTDLPFSGKTSDGYLFLYRRGNKGNQLQTNLEEILVLRDKLIKSLSDIDGNFDFEIMTGKSFYDWFFPIFNKEPGLNESALLNKYPYAGDEDVPFGRDFSTMLTRKPPVSDVDRGLWYFGGEENGRSSRKKLGRRAKFLTCEAINSAPPIGAFTASQEKGSKFDAMPEGVVFSMTIVFLDQKIIRKDIEKIKKKAVGDSSEARAARYEADVAEDMIVAKNPILPVEIGFYVFGKDERDLLVKEQSVKDAAGSVGLQIMDSEFDIYACDTFLKFLPCNYRWKQNETRQRSIKCTLQHICNYMPILGKGRGTGSVGNIQFNRGGEEMFFDIINDYVANAHLTMIGSSGAGKSAKLVEMFFSYLAIHNPRFYIIEKGDSFKRAVEFVKNYGITVNSLKLNNNGKVAIPPFANAYKALDQELSEREIEEPTETYEQISADLDSLNKKLDAGDVVDDEVKDYLGEMEILAKIMATGGDSDKAKEYGVVEASLIRKAIMKAAKECREQGKKHPLVEDVAKALRTLDTEGLREKHKDKLSDMALGLDCFCSGLAGNLFNREGTLWEEADVTHIDLGDVTRDGKHAELAISYASILNSINDIAERDQNLGRPIIVLTDEAHNVVSKSSKASPILVPAIVKIVKMWRKLNAWNWMATQNIKDYCAEAEAILKLNEWLIALAVEKGEDEDIASLKKLTDEEKALMSSVTKEDYKFTEGFVSCRNKRLNNQLFRNIPPSLILVMGWSDGKEKKIISDKMEELNCSEQVAILHLAAEIDNSRGIAE</sequence>
<reference evidence="1 2" key="1">
    <citation type="submission" date="2013-07" db="EMBL/GenBank/DDBJ databases">
        <title>Comparative Genomic and Metabolomic Analysis of Twelve Strains of Pseudoalteromonas luteoviolacea.</title>
        <authorList>
            <person name="Vynne N.G."/>
            <person name="Mansson M."/>
            <person name="Gram L."/>
        </authorList>
    </citation>
    <scope>NUCLEOTIDE SEQUENCE [LARGE SCALE GENOMIC DNA]</scope>
    <source>
        <strain evidence="1 2">S4060-1</strain>
    </source>
</reference>
<dbReference type="PANTHER" id="PTHR30121">
    <property type="entry name" value="UNCHARACTERIZED PROTEIN YJGR-RELATED"/>
    <property type="match status" value="1"/>
</dbReference>
<protein>
    <recommendedName>
        <fullName evidence="3">TraG P-loop domain-containing protein</fullName>
    </recommendedName>
</protein>
<gene>
    <name evidence="1" type="ORF">N478_03790</name>
</gene>
<dbReference type="NCBIfam" id="TIGR03744">
    <property type="entry name" value="traC_PFL_4706"/>
    <property type="match status" value="1"/>
</dbReference>
<name>A0A167KW65_9GAMM</name>
<dbReference type="InterPro" id="IPR027417">
    <property type="entry name" value="P-loop_NTPase"/>
</dbReference>
<dbReference type="Gene3D" id="3.40.50.300">
    <property type="entry name" value="P-loop containing nucleotide triphosphate hydrolases"/>
    <property type="match status" value="2"/>
</dbReference>
<comment type="caution">
    <text evidence="1">The sequence shown here is derived from an EMBL/GenBank/DDBJ whole genome shotgun (WGS) entry which is preliminary data.</text>
</comment>
<dbReference type="PANTHER" id="PTHR30121:SF6">
    <property type="entry name" value="SLR6007 PROTEIN"/>
    <property type="match status" value="1"/>
</dbReference>
<accession>A0A167KW65</accession>
<dbReference type="InterPro" id="IPR022303">
    <property type="entry name" value="Conjug_Trfer_ATPase"/>
</dbReference>
<dbReference type="Proteomes" id="UP000076661">
    <property type="component" value="Unassembled WGS sequence"/>
</dbReference>
<dbReference type="PATRIC" id="fig|1365257.3.peg.3792"/>
<dbReference type="SUPFAM" id="SSF52540">
    <property type="entry name" value="P-loop containing nucleoside triphosphate hydrolases"/>
    <property type="match status" value="1"/>
</dbReference>
<evidence type="ECO:0000313" key="2">
    <source>
        <dbReference type="Proteomes" id="UP000076661"/>
    </source>
</evidence>
<dbReference type="InterPro" id="IPR025955">
    <property type="entry name" value="TraC/Conjuga_ATPase"/>
</dbReference>
<dbReference type="InterPro" id="IPR051162">
    <property type="entry name" value="T4SS_component"/>
</dbReference>
<organism evidence="1 2">
    <name type="scientific">Pseudoalteromonas luteoviolacea S4060-1</name>
    <dbReference type="NCBI Taxonomy" id="1365257"/>
    <lineage>
        <taxon>Bacteria</taxon>
        <taxon>Pseudomonadati</taxon>
        <taxon>Pseudomonadota</taxon>
        <taxon>Gammaproteobacteria</taxon>
        <taxon>Alteromonadales</taxon>
        <taxon>Pseudoalteromonadaceae</taxon>
        <taxon>Pseudoalteromonas</taxon>
    </lineage>
</organism>
<dbReference type="AlphaFoldDB" id="A0A167KW65"/>